<evidence type="ECO:0000313" key="2">
    <source>
        <dbReference type="EMBL" id="BBO23322.1"/>
    </source>
</evidence>
<dbReference type="EMBL" id="AP021858">
    <property type="protein sequence ID" value="BBO23322.1"/>
    <property type="molecule type" value="Genomic_DNA"/>
</dbReference>
<dbReference type="KEGG" id="npy:NPRO_09170"/>
<reference evidence="2" key="1">
    <citation type="journal article" name="DNA Res.">
        <title>The physiological potential of anammox bacteria as revealed by their core genome structure.</title>
        <authorList>
            <person name="Okubo T."/>
            <person name="Toyoda A."/>
            <person name="Fukuhara K."/>
            <person name="Uchiyama I."/>
            <person name="Harigaya Y."/>
            <person name="Kuroiwa M."/>
            <person name="Suzuki T."/>
            <person name="Murakami Y."/>
            <person name="Suwa Y."/>
            <person name="Takami H."/>
        </authorList>
    </citation>
    <scope>NUCLEOTIDE SEQUENCE</scope>
    <source>
        <strain evidence="2">317325-2</strain>
    </source>
</reference>
<accession>A0A809RU67</accession>
<proteinExistence type="predicted"/>
<organism evidence="2 3">
    <name type="scientific">Candidatus Nitrosymbiomonas proteolyticus</name>
    <dbReference type="NCBI Taxonomy" id="2608984"/>
    <lineage>
        <taxon>Bacteria</taxon>
        <taxon>Bacillati</taxon>
        <taxon>Armatimonadota</taxon>
        <taxon>Armatimonadota incertae sedis</taxon>
        <taxon>Candidatus Nitrosymbiomonas</taxon>
    </lineage>
</organism>
<dbReference type="AlphaFoldDB" id="A0A809RU67"/>
<protein>
    <recommendedName>
        <fullName evidence="4">DUF4878 domain-containing protein</fullName>
    </recommendedName>
</protein>
<keyword evidence="1" id="KW-0472">Membrane</keyword>
<evidence type="ECO:0008006" key="4">
    <source>
        <dbReference type="Google" id="ProtNLM"/>
    </source>
</evidence>
<keyword evidence="1" id="KW-1133">Transmembrane helix</keyword>
<feature type="transmembrane region" description="Helical" evidence="1">
    <location>
        <begin position="7"/>
        <end position="28"/>
    </location>
</feature>
<keyword evidence="1" id="KW-0812">Transmembrane</keyword>
<evidence type="ECO:0000313" key="3">
    <source>
        <dbReference type="Proteomes" id="UP000662873"/>
    </source>
</evidence>
<name>A0A809RU67_9BACT</name>
<sequence length="143" mass="15950">MRQSGRVHWITVVGLLGIVALVVLLFAGKESPANVASRFMSALARHDVEELTSLSFYEGDPEQLRKGWDYAVNVAGKHFLFRWSLETVKESGPDTAAVKLKVERALGPNSFPENFDLPLVLTKDGWRVDVRGISRNMFPGLPR</sequence>
<dbReference type="Proteomes" id="UP000662873">
    <property type="component" value="Chromosome"/>
</dbReference>
<gene>
    <name evidence="2" type="ORF">NPRO_09170</name>
</gene>
<evidence type="ECO:0000256" key="1">
    <source>
        <dbReference type="SAM" id="Phobius"/>
    </source>
</evidence>